<dbReference type="GO" id="GO:0005829">
    <property type="term" value="C:cytosol"/>
    <property type="evidence" value="ECO:0007669"/>
    <property type="project" value="TreeGrafter"/>
</dbReference>
<evidence type="ECO:0000313" key="4">
    <source>
        <dbReference type="Proteomes" id="UP000585638"/>
    </source>
</evidence>
<dbReference type="SUPFAM" id="SSF50475">
    <property type="entry name" value="FMN-binding split barrel"/>
    <property type="match status" value="1"/>
</dbReference>
<evidence type="ECO:0000313" key="3">
    <source>
        <dbReference type="EMBL" id="MBB5897773.1"/>
    </source>
</evidence>
<gene>
    <name evidence="3" type="ORF">BJ998_009032</name>
</gene>
<dbReference type="Proteomes" id="UP000585638">
    <property type="component" value="Unassembled WGS sequence"/>
</dbReference>
<protein>
    <submittedName>
        <fullName evidence="3">PPOX class probable F420-dependent enzyme</fullName>
    </submittedName>
</protein>
<comment type="caution">
    <text evidence="3">The sequence shown here is derived from an EMBL/GenBank/DDBJ whole genome shotgun (WGS) entry which is preliminary data.</text>
</comment>
<feature type="domain" description="Pyridoxamine 5'-phosphate oxidase N-terminal" evidence="2">
    <location>
        <begin position="8"/>
        <end position="98"/>
    </location>
</feature>
<sequence>MPETITLPDSLRALISSGPMAHLSTVNADGSPQVSVIWIGLDGDDLVSGHQHYGAKIRNMERDPRVVLSFDAPRVPGVFLDENAVLRAEAVVEPTDGAWDLLDRLAKVYIGPDATFPVERRPGFIVRYKVQRIGGVGPWAS</sequence>
<dbReference type="AlphaFoldDB" id="A0A7W9NMV8"/>
<dbReference type="Pfam" id="PF01243">
    <property type="entry name" value="PNPOx_N"/>
    <property type="match status" value="1"/>
</dbReference>
<evidence type="ECO:0000256" key="1">
    <source>
        <dbReference type="ARBA" id="ARBA00023002"/>
    </source>
</evidence>
<keyword evidence="4" id="KW-1185">Reference proteome</keyword>
<accession>A0A7W9NMV8</accession>
<dbReference type="InterPro" id="IPR011576">
    <property type="entry name" value="Pyridox_Oxase_N"/>
</dbReference>
<reference evidence="3 4" key="1">
    <citation type="submission" date="2020-08" db="EMBL/GenBank/DDBJ databases">
        <title>Sequencing the genomes of 1000 actinobacteria strains.</title>
        <authorList>
            <person name="Klenk H.-P."/>
        </authorList>
    </citation>
    <scope>NUCLEOTIDE SEQUENCE [LARGE SCALE GENOMIC DNA]</scope>
    <source>
        <strain evidence="3 4">DSM 43851</strain>
    </source>
</reference>
<dbReference type="GO" id="GO:0070967">
    <property type="term" value="F:coenzyme F420 binding"/>
    <property type="evidence" value="ECO:0007669"/>
    <property type="project" value="TreeGrafter"/>
</dbReference>
<organism evidence="3 4">
    <name type="scientific">Kutzneria kofuensis</name>
    <dbReference type="NCBI Taxonomy" id="103725"/>
    <lineage>
        <taxon>Bacteria</taxon>
        <taxon>Bacillati</taxon>
        <taxon>Actinomycetota</taxon>
        <taxon>Actinomycetes</taxon>
        <taxon>Pseudonocardiales</taxon>
        <taxon>Pseudonocardiaceae</taxon>
        <taxon>Kutzneria</taxon>
    </lineage>
</organism>
<dbReference type="PANTHER" id="PTHR35176">
    <property type="entry name" value="HEME OXYGENASE HI_0854-RELATED"/>
    <property type="match status" value="1"/>
</dbReference>
<proteinExistence type="predicted"/>
<keyword evidence="1" id="KW-0560">Oxidoreductase</keyword>
<dbReference type="InterPro" id="IPR019920">
    <property type="entry name" value="F420-binding_dom_put"/>
</dbReference>
<dbReference type="InterPro" id="IPR012349">
    <property type="entry name" value="Split_barrel_FMN-bd"/>
</dbReference>
<evidence type="ECO:0000259" key="2">
    <source>
        <dbReference type="Pfam" id="PF01243"/>
    </source>
</evidence>
<dbReference type="RefSeq" id="WP_184870210.1">
    <property type="nucleotide sequence ID" value="NZ_BAAAWY010000039.1"/>
</dbReference>
<name>A0A7W9NMV8_9PSEU</name>
<dbReference type="PANTHER" id="PTHR35176:SF6">
    <property type="entry name" value="HEME OXYGENASE HI_0854-RELATED"/>
    <property type="match status" value="1"/>
</dbReference>
<dbReference type="NCBIfam" id="TIGR03618">
    <property type="entry name" value="Rv1155_F420"/>
    <property type="match status" value="1"/>
</dbReference>
<dbReference type="GO" id="GO:0016627">
    <property type="term" value="F:oxidoreductase activity, acting on the CH-CH group of donors"/>
    <property type="evidence" value="ECO:0007669"/>
    <property type="project" value="TreeGrafter"/>
</dbReference>
<dbReference type="InterPro" id="IPR052019">
    <property type="entry name" value="F420H2_bilvrd_red/Heme_oxyg"/>
</dbReference>
<dbReference type="Gene3D" id="2.30.110.10">
    <property type="entry name" value="Electron Transport, Fmn-binding Protein, Chain A"/>
    <property type="match status" value="1"/>
</dbReference>
<dbReference type="EMBL" id="JACHIR010000003">
    <property type="protein sequence ID" value="MBB5897773.1"/>
    <property type="molecule type" value="Genomic_DNA"/>
</dbReference>